<name>A0A4R1Q2K3_9FIRM</name>
<keyword evidence="3" id="KW-0805">Transcription regulation</keyword>
<keyword evidence="1" id="KW-0597">Phosphoprotein</keyword>
<accession>A0A4R1Q2K3</accession>
<comment type="caution">
    <text evidence="10">The sequence shown here is derived from an EMBL/GenBank/DDBJ whole genome shotgun (WGS) entry which is preliminary data.</text>
</comment>
<dbReference type="GO" id="GO:0005829">
    <property type="term" value="C:cytosol"/>
    <property type="evidence" value="ECO:0007669"/>
    <property type="project" value="TreeGrafter"/>
</dbReference>
<dbReference type="SUPFAM" id="SSF46894">
    <property type="entry name" value="C-terminal effector domain of the bipartite response regulators"/>
    <property type="match status" value="1"/>
</dbReference>
<dbReference type="PANTHER" id="PTHR48111">
    <property type="entry name" value="REGULATOR OF RPOS"/>
    <property type="match status" value="1"/>
</dbReference>
<dbReference type="SUPFAM" id="SSF52172">
    <property type="entry name" value="CheY-like"/>
    <property type="match status" value="1"/>
</dbReference>
<dbReference type="InterPro" id="IPR036388">
    <property type="entry name" value="WH-like_DNA-bd_sf"/>
</dbReference>
<dbReference type="SMART" id="SM00862">
    <property type="entry name" value="Trans_reg_C"/>
    <property type="match status" value="1"/>
</dbReference>
<evidence type="ECO:0000256" key="4">
    <source>
        <dbReference type="ARBA" id="ARBA00023125"/>
    </source>
</evidence>
<dbReference type="OrthoDB" id="25887at2"/>
<dbReference type="Proteomes" id="UP000295063">
    <property type="component" value="Unassembled WGS sequence"/>
</dbReference>
<keyword evidence="11" id="KW-1185">Reference proteome</keyword>
<dbReference type="GO" id="GO:0000976">
    <property type="term" value="F:transcription cis-regulatory region binding"/>
    <property type="evidence" value="ECO:0007669"/>
    <property type="project" value="TreeGrafter"/>
</dbReference>
<dbReference type="PROSITE" id="PS51755">
    <property type="entry name" value="OMPR_PHOB"/>
    <property type="match status" value="1"/>
</dbReference>
<evidence type="ECO:0000259" key="9">
    <source>
        <dbReference type="PROSITE" id="PS51755"/>
    </source>
</evidence>
<sequence length="227" mass="25536">MRILLAEEDSRQGNLIKDNLEKAAIPVDWVVSEDLALEYACHVSYDVIILNELLSAKPGNSISERLRKRGYQGAVLILTPDDADENKMFGSNTGADDYVAKSRVAELPDKLRALSKRRKARFAAEILQIGNVIFNCFTHCIRQGEREIQLTAREFQLLEQLMRSPGRVVARDDILAQVWGNAISSNNLDAYVRLLRKKLRGLNNAVSILTVRGIGYRLEVQDVCQNP</sequence>
<dbReference type="SMART" id="SM00448">
    <property type="entry name" value="REC"/>
    <property type="match status" value="1"/>
</dbReference>
<keyword evidence="4 7" id="KW-0238">DNA-binding</keyword>
<feature type="domain" description="OmpR/PhoB-type" evidence="9">
    <location>
        <begin position="124"/>
        <end position="220"/>
    </location>
</feature>
<gene>
    <name evidence="10" type="ORF">EV210_103197</name>
</gene>
<dbReference type="InterPro" id="IPR039420">
    <property type="entry name" value="WalR-like"/>
</dbReference>
<dbReference type="CDD" id="cd00383">
    <property type="entry name" value="trans_reg_C"/>
    <property type="match status" value="1"/>
</dbReference>
<dbReference type="InterPro" id="IPR011006">
    <property type="entry name" value="CheY-like_superfamily"/>
</dbReference>
<feature type="domain" description="Response regulatory" evidence="8">
    <location>
        <begin position="2"/>
        <end position="116"/>
    </location>
</feature>
<dbReference type="PANTHER" id="PTHR48111:SF1">
    <property type="entry name" value="TWO-COMPONENT RESPONSE REGULATOR ORR33"/>
    <property type="match status" value="1"/>
</dbReference>
<protein>
    <submittedName>
        <fullName evidence="10">DNA-binding response OmpR family regulator</fullName>
    </submittedName>
</protein>
<keyword evidence="2" id="KW-0902">Two-component regulatory system</keyword>
<dbReference type="InterPro" id="IPR001867">
    <property type="entry name" value="OmpR/PhoB-type_DNA-bd"/>
</dbReference>
<feature type="DNA-binding region" description="OmpR/PhoB-type" evidence="7">
    <location>
        <begin position="124"/>
        <end position="220"/>
    </location>
</feature>
<evidence type="ECO:0000256" key="6">
    <source>
        <dbReference type="PROSITE-ProRule" id="PRU00169"/>
    </source>
</evidence>
<dbReference type="PROSITE" id="PS50110">
    <property type="entry name" value="RESPONSE_REGULATORY"/>
    <property type="match status" value="1"/>
</dbReference>
<dbReference type="GO" id="GO:0032993">
    <property type="term" value="C:protein-DNA complex"/>
    <property type="evidence" value="ECO:0007669"/>
    <property type="project" value="TreeGrafter"/>
</dbReference>
<reference evidence="10 11" key="1">
    <citation type="submission" date="2019-03" db="EMBL/GenBank/DDBJ databases">
        <title>Genomic Encyclopedia of Type Strains, Phase IV (KMG-IV): sequencing the most valuable type-strain genomes for metagenomic binning, comparative biology and taxonomic classification.</title>
        <authorList>
            <person name="Goeker M."/>
        </authorList>
    </citation>
    <scope>NUCLEOTIDE SEQUENCE [LARGE SCALE GENOMIC DNA]</scope>
    <source>
        <strain evidence="10 11">DSM 15969</strain>
    </source>
</reference>
<dbReference type="EMBL" id="SLUI01000003">
    <property type="protein sequence ID" value="TCL38718.1"/>
    <property type="molecule type" value="Genomic_DNA"/>
</dbReference>
<evidence type="ECO:0000313" key="10">
    <source>
        <dbReference type="EMBL" id="TCL38718.1"/>
    </source>
</evidence>
<evidence type="ECO:0000259" key="8">
    <source>
        <dbReference type="PROSITE" id="PS50110"/>
    </source>
</evidence>
<evidence type="ECO:0000313" key="11">
    <source>
        <dbReference type="Proteomes" id="UP000295063"/>
    </source>
</evidence>
<evidence type="ECO:0000256" key="3">
    <source>
        <dbReference type="ARBA" id="ARBA00023015"/>
    </source>
</evidence>
<dbReference type="Pfam" id="PF00072">
    <property type="entry name" value="Response_reg"/>
    <property type="match status" value="1"/>
</dbReference>
<dbReference type="GO" id="GO:0006355">
    <property type="term" value="P:regulation of DNA-templated transcription"/>
    <property type="evidence" value="ECO:0007669"/>
    <property type="project" value="InterPro"/>
</dbReference>
<comment type="caution">
    <text evidence="6">Lacks conserved residue(s) required for the propagation of feature annotation.</text>
</comment>
<dbReference type="InterPro" id="IPR016032">
    <property type="entry name" value="Sig_transdc_resp-reg_C-effctor"/>
</dbReference>
<evidence type="ECO:0000256" key="2">
    <source>
        <dbReference type="ARBA" id="ARBA00023012"/>
    </source>
</evidence>
<dbReference type="Gene3D" id="3.40.50.2300">
    <property type="match status" value="1"/>
</dbReference>
<keyword evidence="5" id="KW-0804">Transcription</keyword>
<dbReference type="Pfam" id="PF00486">
    <property type="entry name" value="Trans_reg_C"/>
    <property type="match status" value="1"/>
</dbReference>
<evidence type="ECO:0000256" key="1">
    <source>
        <dbReference type="ARBA" id="ARBA00022553"/>
    </source>
</evidence>
<organism evidence="10 11">
    <name type="scientific">Anaerospora hongkongensis</name>
    <dbReference type="NCBI Taxonomy" id="244830"/>
    <lineage>
        <taxon>Bacteria</taxon>
        <taxon>Bacillati</taxon>
        <taxon>Bacillota</taxon>
        <taxon>Negativicutes</taxon>
        <taxon>Selenomonadales</taxon>
        <taxon>Sporomusaceae</taxon>
        <taxon>Anaerospora</taxon>
    </lineage>
</organism>
<evidence type="ECO:0000256" key="7">
    <source>
        <dbReference type="PROSITE-ProRule" id="PRU01091"/>
    </source>
</evidence>
<dbReference type="AlphaFoldDB" id="A0A4R1Q2K3"/>
<dbReference type="GO" id="GO:0000156">
    <property type="term" value="F:phosphorelay response regulator activity"/>
    <property type="evidence" value="ECO:0007669"/>
    <property type="project" value="TreeGrafter"/>
</dbReference>
<dbReference type="Gene3D" id="1.10.10.10">
    <property type="entry name" value="Winged helix-like DNA-binding domain superfamily/Winged helix DNA-binding domain"/>
    <property type="match status" value="1"/>
</dbReference>
<proteinExistence type="predicted"/>
<dbReference type="RefSeq" id="WP_132076909.1">
    <property type="nucleotide sequence ID" value="NZ_SLUI01000003.1"/>
</dbReference>
<dbReference type="InterPro" id="IPR001789">
    <property type="entry name" value="Sig_transdc_resp-reg_receiver"/>
</dbReference>
<evidence type="ECO:0000256" key="5">
    <source>
        <dbReference type="ARBA" id="ARBA00023163"/>
    </source>
</evidence>